<feature type="domain" description="DUF397" evidence="2">
    <location>
        <begin position="12"/>
        <end position="62"/>
    </location>
</feature>
<gene>
    <name evidence="3" type="ORF">QF030_003439</name>
</gene>
<dbReference type="Proteomes" id="UP001230654">
    <property type="component" value="Unassembled WGS sequence"/>
</dbReference>
<dbReference type="InterPro" id="IPR007278">
    <property type="entry name" value="DUF397"/>
</dbReference>
<keyword evidence="4" id="KW-1185">Reference proteome</keyword>
<dbReference type="EMBL" id="JAUSWV010000002">
    <property type="protein sequence ID" value="MDQ0581261.1"/>
    <property type="molecule type" value="Genomic_DNA"/>
</dbReference>
<dbReference type="RefSeq" id="WP_307163541.1">
    <property type="nucleotide sequence ID" value="NZ_JAUSWV010000002.1"/>
</dbReference>
<comment type="caution">
    <text evidence="3">The sequence shown here is derived from an EMBL/GenBank/DDBJ whole genome shotgun (WGS) entry which is preliminary data.</text>
</comment>
<proteinExistence type="predicted"/>
<accession>A0ABU0NQ73</accession>
<evidence type="ECO:0000256" key="1">
    <source>
        <dbReference type="SAM" id="MobiDB-lite"/>
    </source>
</evidence>
<evidence type="ECO:0000259" key="2">
    <source>
        <dbReference type="Pfam" id="PF04149"/>
    </source>
</evidence>
<reference evidence="3 4" key="1">
    <citation type="submission" date="2023-07" db="EMBL/GenBank/DDBJ databases">
        <title>Comparative genomics of wheat-associated soil bacteria to identify genetic determinants of phenazine resistance.</title>
        <authorList>
            <person name="Mouncey N."/>
        </authorList>
    </citation>
    <scope>NUCLEOTIDE SEQUENCE [LARGE SCALE GENOMIC DNA]</scope>
    <source>
        <strain evidence="3 4">B2I6</strain>
    </source>
</reference>
<dbReference type="Pfam" id="PF04149">
    <property type="entry name" value="DUF397"/>
    <property type="match status" value="1"/>
</dbReference>
<feature type="region of interest" description="Disordered" evidence="1">
    <location>
        <begin position="1"/>
        <end position="20"/>
    </location>
</feature>
<sequence>MSAGPQPDSEPVWFKSSHSGGNTTECVEAAFVPAGVLVRDSKSPSGPLIPVSAEPWSRFVEASVR</sequence>
<evidence type="ECO:0000313" key="3">
    <source>
        <dbReference type="EMBL" id="MDQ0581261.1"/>
    </source>
</evidence>
<organism evidence="3 4">
    <name type="scientific">Streptomyces rishiriensis</name>
    <dbReference type="NCBI Taxonomy" id="68264"/>
    <lineage>
        <taxon>Bacteria</taxon>
        <taxon>Bacillati</taxon>
        <taxon>Actinomycetota</taxon>
        <taxon>Actinomycetes</taxon>
        <taxon>Kitasatosporales</taxon>
        <taxon>Streptomycetaceae</taxon>
        <taxon>Streptomyces</taxon>
    </lineage>
</organism>
<evidence type="ECO:0000313" key="4">
    <source>
        <dbReference type="Proteomes" id="UP001230654"/>
    </source>
</evidence>
<name>A0ABU0NQ73_STRRH</name>
<protein>
    <recommendedName>
        <fullName evidence="2">DUF397 domain-containing protein</fullName>
    </recommendedName>
</protein>